<keyword evidence="4 5" id="KW-0472">Membrane</keyword>
<evidence type="ECO:0000313" key="7">
    <source>
        <dbReference type="Proteomes" id="UP001319104"/>
    </source>
</evidence>
<dbReference type="Pfam" id="PF01758">
    <property type="entry name" value="SBF"/>
    <property type="match status" value="1"/>
</dbReference>
<feature type="transmembrane region" description="Helical" evidence="5">
    <location>
        <begin position="108"/>
        <end position="132"/>
    </location>
</feature>
<evidence type="ECO:0000256" key="1">
    <source>
        <dbReference type="ARBA" id="ARBA00004141"/>
    </source>
</evidence>
<feature type="transmembrane region" description="Helical" evidence="5">
    <location>
        <begin position="252"/>
        <end position="270"/>
    </location>
</feature>
<sequence>MVYFSDKSPTILMEQNIVTDLLLPLALAVVMLGMGLNLVPADFKRIFRNPKPISIGLLNQLLLLPLMAFLLLLLFSLKFELAVGVMLLAACPGGPTSNLCTHLAKGDIALSVSLTAITTVVSMFTIPLIVNFSILHFMPEGEAVTLPMAGTIIKLLIIAIIPIVLGMVIRNFALSWARMADRPVKFMSAVFLVVIIGGAIVKEREHLVEYFILAGPVTLSLNIMTLLMGYLTSKLFSLNVRQRITVSIESGIQNGTLAITIAASMLQNTAMTIPPAIYSLLMFFSAGVVIALAIRKKEMITQAAA</sequence>
<comment type="subcellular location">
    <subcellularLocation>
        <location evidence="1">Membrane</location>
        <topology evidence="1">Multi-pass membrane protein</topology>
    </subcellularLocation>
</comment>
<accession>A0AAP2G1U3</accession>
<feature type="transmembrane region" description="Helical" evidence="5">
    <location>
        <begin position="184"/>
        <end position="201"/>
    </location>
</feature>
<dbReference type="RefSeq" id="WP_213945713.1">
    <property type="nucleotide sequence ID" value="NZ_JAHCMY010000006.1"/>
</dbReference>
<feature type="transmembrane region" description="Helical" evidence="5">
    <location>
        <begin position="21"/>
        <end position="41"/>
    </location>
</feature>
<dbReference type="AlphaFoldDB" id="A0AAP2G1U3"/>
<dbReference type="InterPro" id="IPR004710">
    <property type="entry name" value="Bilac:Na_transpt"/>
</dbReference>
<evidence type="ECO:0000313" key="6">
    <source>
        <dbReference type="EMBL" id="MBS9524737.1"/>
    </source>
</evidence>
<evidence type="ECO:0000256" key="5">
    <source>
        <dbReference type="SAM" id="Phobius"/>
    </source>
</evidence>
<dbReference type="Proteomes" id="UP001319104">
    <property type="component" value="Unassembled WGS sequence"/>
</dbReference>
<feature type="transmembrane region" description="Helical" evidence="5">
    <location>
        <begin position="152"/>
        <end position="172"/>
    </location>
</feature>
<name>A0AAP2G1U3_9BACT</name>
<organism evidence="6 7">
    <name type="scientific">Litoribacter ruber</name>
    <dbReference type="NCBI Taxonomy" id="702568"/>
    <lineage>
        <taxon>Bacteria</taxon>
        <taxon>Pseudomonadati</taxon>
        <taxon>Bacteroidota</taxon>
        <taxon>Cytophagia</taxon>
        <taxon>Cytophagales</taxon>
        <taxon>Cyclobacteriaceae</taxon>
        <taxon>Litoribacter</taxon>
    </lineage>
</organism>
<keyword evidence="3 5" id="KW-1133">Transmembrane helix</keyword>
<feature type="transmembrane region" description="Helical" evidence="5">
    <location>
        <begin position="276"/>
        <end position="294"/>
    </location>
</feature>
<protein>
    <submittedName>
        <fullName evidence="6">Bile acid:sodium symporter family protein</fullName>
    </submittedName>
</protein>
<dbReference type="InterPro" id="IPR002657">
    <property type="entry name" value="BilAc:Na_symport/Acr3"/>
</dbReference>
<proteinExistence type="predicted"/>
<evidence type="ECO:0000256" key="4">
    <source>
        <dbReference type="ARBA" id="ARBA00023136"/>
    </source>
</evidence>
<keyword evidence="7" id="KW-1185">Reference proteome</keyword>
<dbReference type="GO" id="GO:0016020">
    <property type="term" value="C:membrane"/>
    <property type="evidence" value="ECO:0007669"/>
    <property type="project" value="UniProtKB-SubCell"/>
</dbReference>
<keyword evidence="2 5" id="KW-0812">Transmembrane</keyword>
<dbReference type="Gene3D" id="1.20.1530.20">
    <property type="match status" value="1"/>
</dbReference>
<reference evidence="6 7" key="1">
    <citation type="submission" date="2021-05" db="EMBL/GenBank/DDBJ databases">
        <authorList>
            <person name="Zhang Z.D."/>
            <person name="Osman G."/>
        </authorList>
    </citation>
    <scope>NUCLEOTIDE SEQUENCE [LARGE SCALE GENOMIC DNA]</scope>
    <source>
        <strain evidence="6 7">KCTC 32217</strain>
    </source>
</reference>
<feature type="transmembrane region" description="Helical" evidence="5">
    <location>
        <begin position="53"/>
        <end position="75"/>
    </location>
</feature>
<dbReference type="PANTHER" id="PTHR10361">
    <property type="entry name" value="SODIUM-BILE ACID COTRANSPORTER"/>
    <property type="match status" value="1"/>
</dbReference>
<comment type="caution">
    <text evidence="6">The sequence shown here is derived from an EMBL/GenBank/DDBJ whole genome shotgun (WGS) entry which is preliminary data.</text>
</comment>
<evidence type="ECO:0000256" key="3">
    <source>
        <dbReference type="ARBA" id="ARBA00022989"/>
    </source>
</evidence>
<dbReference type="PANTHER" id="PTHR10361:SF24">
    <property type="entry name" value="P3 PROTEIN"/>
    <property type="match status" value="1"/>
</dbReference>
<evidence type="ECO:0000256" key="2">
    <source>
        <dbReference type="ARBA" id="ARBA00022692"/>
    </source>
</evidence>
<gene>
    <name evidence="6" type="ORF">KI659_12025</name>
</gene>
<dbReference type="InterPro" id="IPR038770">
    <property type="entry name" value="Na+/solute_symporter_sf"/>
</dbReference>
<feature type="transmembrane region" description="Helical" evidence="5">
    <location>
        <begin position="207"/>
        <end position="231"/>
    </location>
</feature>
<dbReference type="EMBL" id="JAHCMY010000006">
    <property type="protein sequence ID" value="MBS9524737.1"/>
    <property type="molecule type" value="Genomic_DNA"/>
</dbReference>